<gene>
    <name evidence="2" type="ORF">VFPBJ_05102</name>
</gene>
<keyword evidence="2" id="KW-0808">Transferase</keyword>
<feature type="domain" description="N-acetyltransferase" evidence="1">
    <location>
        <begin position="18"/>
        <end position="185"/>
    </location>
</feature>
<dbReference type="Pfam" id="PF00583">
    <property type="entry name" value="Acetyltransf_1"/>
    <property type="match status" value="1"/>
</dbReference>
<dbReference type="PANTHER" id="PTHR43305">
    <property type="entry name" value="FAMILY N-ACETYLTRANSFERASE, PUTATIVE (AFU_ORTHOLOGUE AFUA_2G01380)-RELATED"/>
    <property type="match status" value="1"/>
</dbReference>
<evidence type="ECO:0000259" key="1">
    <source>
        <dbReference type="PROSITE" id="PS51186"/>
    </source>
</evidence>
<dbReference type="Proteomes" id="UP000078240">
    <property type="component" value="Unassembled WGS sequence"/>
</dbReference>
<dbReference type="PROSITE" id="PS51186">
    <property type="entry name" value="GNAT"/>
    <property type="match status" value="1"/>
</dbReference>
<reference evidence="2 3" key="1">
    <citation type="submission" date="2016-01" db="EMBL/GenBank/DDBJ databases">
        <title>Biosynthesis of antibiotic leucinostatins and their inhibition on Phytophthora in bio-control Purpureocillium lilacinum.</title>
        <authorList>
            <person name="Wang G."/>
            <person name="Liu Z."/>
            <person name="Lin R."/>
            <person name="Li E."/>
            <person name="Mao Z."/>
            <person name="Ling J."/>
            <person name="Yin W."/>
            <person name="Xie B."/>
        </authorList>
    </citation>
    <scope>NUCLEOTIDE SEQUENCE [LARGE SCALE GENOMIC DNA]</scope>
    <source>
        <strain evidence="2">PLBJ-1</strain>
    </source>
</reference>
<dbReference type="GO" id="GO:0016747">
    <property type="term" value="F:acyltransferase activity, transferring groups other than amino-acyl groups"/>
    <property type="evidence" value="ECO:0007669"/>
    <property type="project" value="InterPro"/>
</dbReference>
<comment type="caution">
    <text evidence="2">The sequence shown here is derived from an EMBL/GenBank/DDBJ whole genome shotgun (WGS) entry which is preliminary data.</text>
</comment>
<dbReference type="SUPFAM" id="SSF55729">
    <property type="entry name" value="Acyl-CoA N-acyltransferases (Nat)"/>
    <property type="match status" value="1"/>
</dbReference>
<dbReference type="EMBL" id="LSBH01000003">
    <property type="protein sequence ID" value="OAQ82517.1"/>
    <property type="molecule type" value="Genomic_DNA"/>
</dbReference>
<dbReference type="CDD" id="cd04301">
    <property type="entry name" value="NAT_SF"/>
    <property type="match status" value="1"/>
</dbReference>
<dbReference type="InterPro" id="IPR052777">
    <property type="entry name" value="Acetyltransferase_Enz"/>
</dbReference>
<organism evidence="2 3">
    <name type="scientific">Purpureocillium lilacinum</name>
    <name type="common">Paecilomyces lilacinus</name>
    <dbReference type="NCBI Taxonomy" id="33203"/>
    <lineage>
        <taxon>Eukaryota</taxon>
        <taxon>Fungi</taxon>
        <taxon>Dikarya</taxon>
        <taxon>Ascomycota</taxon>
        <taxon>Pezizomycotina</taxon>
        <taxon>Sordariomycetes</taxon>
        <taxon>Hypocreomycetidae</taxon>
        <taxon>Hypocreales</taxon>
        <taxon>Ophiocordycipitaceae</taxon>
        <taxon>Purpureocillium</taxon>
    </lineage>
</organism>
<name>A0A179GX22_PURLI</name>
<dbReference type="Gene3D" id="3.40.630.30">
    <property type="match status" value="1"/>
</dbReference>
<dbReference type="InterPro" id="IPR016181">
    <property type="entry name" value="Acyl_CoA_acyltransferase"/>
</dbReference>
<sequence>MPGPTNTSPAEPAAPAPLVIRQVEAAADIAAAERCFDTYTEWLDMDISFQDYAAERKGLPGKYAAPSGALLLAVDPLSDSVLGCIAMRPIELGPEFLRQRRPDARYCEIKRLFVYPAARGRQVSRALVREVTRRAREVGYSEVLLDTMTKMQAAVKLYISEGFEETAPYNASPLDGVMYFSKKLD</sequence>
<dbReference type="AlphaFoldDB" id="A0A179GX22"/>
<evidence type="ECO:0000313" key="3">
    <source>
        <dbReference type="Proteomes" id="UP000078240"/>
    </source>
</evidence>
<dbReference type="InterPro" id="IPR000182">
    <property type="entry name" value="GNAT_dom"/>
</dbReference>
<protein>
    <submittedName>
        <fullName evidence="2">GCN5-related N-acetyltransferase (GNAT) domain-containingprotein</fullName>
    </submittedName>
</protein>
<accession>A0A179GX22</accession>
<proteinExistence type="predicted"/>
<evidence type="ECO:0000313" key="2">
    <source>
        <dbReference type="EMBL" id="OAQ82517.1"/>
    </source>
</evidence>
<dbReference type="PANTHER" id="PTHR43305:SF1">
    <property type="entry name" value="FAMILY N-ACETYLTRANSFERASE, PUTATIVE (AFU_ORTHOLOGUE AFUA_2G01380)-RELATED"/>
    <property type="match status" value="1"/>
</dbReference>